<dbReference type="SMART" id="SM01115">
    <property type="entry name" value="cwf21"/>
    <property type="match status" value="1"/>
</dbReference>
<comment type="subcellular location">
    <subcellularLocation>
        <location evidence="1">Nucleus</location>
    </subcellularLocation>
</comment>
<keyword evidence="5" id="KW-0747">Spliceosome</keyword>
<dbReference type="Gene3D" id="6.10.140.420">
    <property type="match status" value="1"/>
</dbReference>
<dbReference type="RefSeq" id="XP_043047179.1">
    <property type="nucleotide sequence ID" value="XM_043193643.1"/>
</dbReference>
<feature type="region of interest" description="Disordered" evidence="8">
    <location>
        <begin position="103"/>
        <end position="151"/>
    </location>
</feature>
<comment type="caution">
    <text evidence="10">The sequence shown here is derived from an EMBL/GenBank/DDBJ whole genome shotgun (WGS) entry which is preliminary data.</text>
</comment>
<dbReference type="GO" id="GO:0005681">
    <property type="term" value="C:spliceosomal complex"/>
    <property type="evidence" value="ECO:0007669"/>
    <property type="project" value="UniProtKB-KW"/>
</dbReference>
<evidence type="ECO:0000256" key="7">
    <source>
        <dbReference type="ARBA" id="ARBA00023242"/>
    </source>
</evidence>
<feature type="region of interest" description="Disordered" evidence="8">
    <location>
        <begin position="1"/>
        <end position="47"/>
    </location>
</feature>
<reference evidence="10" key="1">
    <citation type="submission" date="2021-03" db="EMBL/GenBank/DDBJ databases">
        <authorList>
            <person name="Palmer J.M."/>
        </authorList>
    </citation>
    <scope>NUCLEOTIDE SEQUENCE</scope>
    <source>
        <strain evidence="10">ARV_011</strain>
    </source>
</reference>
<name>A0A9P7V5G3_9ASCO</name>
<dbReference type="Pfam" id="PF08312">
    <property type="entry name" value="cwf21"/>
    <property type="match status" value="1"/>
</dbReference>
<keyword evidence="7" id="KW-0539">Nucleus</keyword>
<keyword evidence="11" id="KW-1185">Reference proteome</keyword>
<feature type="compositionally biased region" description="Polar residues" evidence="8">
    <location>
        <begin position="11"/>
        <end position="36"/>
    </location>
</feature>
<dbReference type="PANTHER" id="PTHR36562:SF5">
    <property type="entry name" value="SERINE_ARGININE REPETITIVE MATRIX 2"/>
    <property type="match status" value="1"/>
</dbReference>
<dbReference type="InterPro" id="IPR051372">
    <property type="entry name" value="CWC21"/>
</dbReference>
<keyword evidence="6" id="KW-0508">mRNA splicing</keyword>
<dbReference type="PANTHER" id="PTHR36562">
    <property type="entry name" value="SERINE/ARGININE REPETITIVE MATRIX 2"/>
    <property type="match status" value="1"/>
</dbReference>
<keyword evidence="4" id="KW-0507">mRNA processing</keyword>
<proteinExistence type="inferred from homology"/>
<sequence length="151" mass="17271">MSYNGIGLQTPRGSGTSGHVETNLASRKSPKHSGSYQKRVADAKKKEMYERNLADRLARKDVSEDIQKHNIKREIEVKCMELREKLEDDDVDDQEIEKQIKALRESLKSQTNGRNPAGHGNESPSGTQKEENFSYGYKARYSNRSDRIQRD</sequence>
<evidence type="ECO:0000256" key="2">
    <source>
        <dbReference type="ARBA" id="ARBA00005954"/>
    </source>
</evidence>
<dbReference type="AlphaFoldDB" id="A0A9P7V5G3"/>
<dbReference type="GeneID" id="66116270"/>
<evidence type="ECO:0000313" key="11">
    <source>
        <dbReference type="Proteomes" id="UP000790833"/>
    </source>
</evidence>
<dbReference type="Proteomes" id="UP000790833">
    <property type="component" value="Unassembled WGS sequence"/>
</dbReference>
<evidence type="ECO:0000256" key="5">
    <source>
        <dbReference type="ARBA" id="ARBA00022728"/>
    </source>
</evidence>
<feature type="domain" description="CWF21" evidence="9">
    <location>
        <begin position="67"/>
        <end position="112"/>
    </location>
</feature>
<comment type="similarity">
    <text evidence="2">Belongs to the CWC21 family.</text>
</comment>
<evidence type="ECO:0000256" key="3">
    <source>
        <dbReference type="ARBA" id="ARBA00020641"/>
    </source>
</evidence>
<evidence type="ECO:0000256" key="1">
    <source>
        <dbReference type="ARBA" id="ARBA00004123"/>
    </source>
</evidence>
<protein>
    <recommendedName>
        <fullName evidence="3">Pre-mRNA-splicing factor CWC21</fullName>
    </recommendedName>
</protein>
<accession>A0A9P7V5G3</accession>
<evidence type="ECO:0000313" key="10">
    <source>
        <dbReference type="EMBL" id="KAG7191627.1"/>
    </source>
</evidence>
<dbReference type="GO" id="GO:0008380">
    <property type="term" value="P:RNA splicing"/>
    <property type="evidence" value="ECO:0007669"/>
    <property type="project" value="UniProtKB-KW"/>
</dbReference>
<dbReference type="CDD" id="cd21372">
    <property type="entry name" value="cwf21_CWC21-like"/>
    <property type="match status" value="1"/>
</dbReference>
<gene>
    <name evidence="10" type="ORF">KQ657_002896</name>
</gene>
<evidence type="ECO:0000256" key="8">
    <source>
        <dbReference type="SAM" id="MobiDB-lite"/>
    </source>
</evidence>
<dbReference type="OrthoDB" id="10267305at2759"/>
<evidence type="ECO:0000256" key="4">
    <source>
        <dbReference type="ARBA" id="ARBA00022664"/>
    </source>
</evidence>
<evidence type="ECO:0000259" key="9">
    <source>
        <dbReference type="SMART" id="SM01115"/>
    </source>
</evidence>
<organism evidence="10 11">
    <name type="scientific">Scheffersomyces spartinae</name>
    <dbReference type="NCBI Taxonomy" id="45513"/>
    <lineage>
        <taxon>Eukaryota</taxon>
        <taxon>Fungi</taxon>
        <taxon>Dikarya</taxon>
        <taxon>Ascomycota</taxon>
        <taxon>Saccharomycotina</taxon>
        <taxon>Pichiomycetes</taxon>
        <taxon>Debaryomycetaceae</taxon>
        <taxon>Scheffersomyces</taxon>
    </lineage>
</organism>
<dbReference type="InterPro" id="IPR013170">
    <property type="entry name" value="mRNA_splic_Cwf21_dom"/>
</dbReference>
<dbReference type="GO" id="GO:0006397">
    <property type="term" value="P:mRNA processing"/>
    <property type="evidence" value="ECO:0007669"/>
    <property type="project" value="UniProtKB-KW"/>
</dbReference>
<dbReference type="EMBL" id="JAHMUF010000025">
    <property type="protein sequence ID" value="KAG7191627.1"/>
    <property type="molecule type" value="Genomic_DNA"/>
</dbReference>
<evidence type="ECO:0000256" key="6">
    <source>
        <dbReference type="ARBA" id="ARBA00023187"/>
    </source>
</evidence>